<reference evidence="3" key="1">
    <citation type="submission" date="2019-09" db="EMBL/GenBank/DDBJ databases">
        <authorList>
            <person name="Hjerde E."/>
        </authorList>
    </citation>
    <scope>NUCLEOTIDE SEQUENCE</scope>
    <source>
        <strain evidence="3">06/09/160</strain>
    </source>
</reference>
<proteinExistence type="predicted"/>
<dbReference type="AlphaFoldDB" id="A0A5Q4ZXT8"/>
<accession>A0A5Q4ZXT8</accession>
<sequence length="1129" mass="129594">MTNPYITALNDQVYNGVQGSKAIDDSFEPFRRYLDNAQRALEKKEVSCEWQKLPSPNAVLSCKQLVFEIKPHTLVEFELMDKGWFEIIEDLDEEAPLSDDFDPDINEPISIGRGKTRIKISLDNDCFIQEAQRFYIKLGDCEESKISWTGYSLKIQPLTTSLPEQLKLLQQGQFYEAKLIDKARYRLNGLPDANKTILYGDKKLTFKIMSDFSSPDNAINIDGCSYIVADKKPNISNADIKNVTNTWLEQLSLVNLRDENCNMLPNEWSLGLHEGKVTLDTLDDTCPKTLRHEQLINLEIQCKQNNSDINWIQLVSLDHGDDTGTGQDPLEYFFEDQIDILDQNEKAHAKAGYRILKSRPEERQILLCRKNDSKRQAVLPKCKQLKVKVNTQALWRQKEAITSLKLSPAIDQKPLLDLLKNRKQQHWPEFTPVNSHKLEWSVLTDTGFDGCDKQREFVTKALATPDFAILDGPPGTGKTTTILELIIQLVRQGKRILLTASTHAAINNVLERVDENHLNNEIFPLRIGDENRAVGVEHYQYDNLADSFSSSLNGNDHDQLLVDSSNLVCGTTMGILRLFNNKSLFFDAGESPFDVMIIDECSKTTFAEFLVPARYAKRWILVGDVKQLSPFTDREQITANLKQLVLKHKSRDRIEELLTPETQRACFLLSELRSLNQNNNGPREWGYHDKIIVPVTTLELTALQAEIAARSKSKNTQTVFESICLVGVNTQCFGVNGLTQKKLQNEPWLLYEFNLLFCEEKLLLSAQNLMPADSIILDPKWGLSSHGFRHKARWDGVHHFTIKNGKPESNATNIHDQWLRHDKETNWSEEVVWRLEREYWLRFLKTDTGRNRQNKAQGIRKQLEQLFPQSVNAIGRIYGIRNMAFPSVLEALSGSGTLKQKNDAENTLNFGFNDNEKQCRHTTLTYQHRMHPDISQYPRKQFYLDDNSQISLLDGRQTKTARDWQYNRYDKHAVWLDVNGNTHGNANEQEAKVIINELSVFCDWASQQDKKYNVGILTFYKKQEKCLRDKLQALTGDRRSFARFNFKNVEIKLSTVDFFQGQEADLTFLSMVNTSRDGFLDSPNRLNVAITRARFQLVVVGQHAYYRNNSRSNELNALAQALPIRKIEG</sequence>
<evidence type="ECO:0000259" key="2">
    <source>
        <dbReference type="Pfam" id="PF13087"/>
    </source>
</evidence>
<dbReference type="Pfam" id="PF13087">
    <property type="entry name" value="AAA_12"/>
    <property type="match status" value="1"/>
</dbReference>
<dbReference type="GO" id="GO:0004386">
    <property type="term" value="F:helicase activity"/>
    <property type="evidence" value="ECO:0007669"/>
    <property type="project" value="InterPro"/>
</dbReference>
<dbReference type="Pfam" id="PF13086">
    <property type="entry name" value="AAA_11"/>
    <property type="match status" value="2"/>
</dbReference>
<feature type="domain" description="DNA2/NAM7 helicase-like C-terminal" evidence="2">
    <location>
        <begin position="918"/>
        <end position="1103"/>
    </location>
</feature>
<evidence type="ECO:0000313" key="3">
    <source>
        <dbReference type="EMBL" id="VVV06281.1"/>
    </source>
</evidence>
<dbReference type="Gene3D" id="3.40.50.300">
    <property type="entry name" value="P-loop containing nucleotide triphosphate hydrolases"/>
    <property type="match status" value="3"/>
</dbReference>
<dbReference type="PANTHER" id="PTHR10887:SF495">
    <property type="entry name" value="HELICASE SENATAXIN ISOFORM X1-RELATED"/>
    <property type="match status" value="1"/>
</dbReference>
<name>A0A5Q4ZXT8_9GAMM</name>
<feature type="domain" description="DNA2/NAM7 helicase helicase" evidence="1">
    <location>
        <begin position="559"/>
        <end position="632"/>
    </location>
</feature>
<dbReference type="InterPro" id="IPR045055">
    <property type="entry name" value="DNA2/NAM7-like"/>
</dbReference>
<dbReference type="PANTHER" id="PTHR10887">
    <property type="entry name" value="DNA2/NAM7 HELICASE FAMILY"/>
    <property type="match status" value="1"/>
</dbReference>
<gene>
    <name evidence="3" type="primary">recD_2</name>
    <name evidence="3" type="ORF">AW0309160_03766</name>
</gene>
<dbReference type="EMBL" id="LR721751">
    <property type="protein sequence ID" value="VVV06281.1"/>
    <property type="molecule type" value="Genomic_DNA"/>
</dbReference>
<dbReference type="InterPro" id="IPR047187">
    <property type="entry name" value="SF1_C_Upf1"/>
</dbReference>
<organism evidence="3">
    <name type="scientific">Aliivibrio wodanis</name>
    <dbReference type="NCBI Taxonomy" id="80852"/>
    <lineage>
        <taxon>Bacteria</taxon>
        <taxon>Pseudomonadati</taxon>
        <taxon>Pseudomonadota</taxon>
        <taxon>Gammaproteobacteria</taxon>
        <taxon>Vibrionales</taxon>
        <taxon>Vibrionaceae</taxon>
        <taxon>Aliivibrio</taxon>
    </lineage>
</organism>
<dbReference type="CDD" id="cd18808">
    <property type="entry name" value="SF1_C_Upf1"/>
    <property type="match status" value="1"/>
</dbReference>
<dbReference type="InterPro" id="IPR027417">
    <property type="entry name" value="P-loop_NTPase"/>
</dbReference>
<dbReference type="InterPro" id="IPR041677">
    <property type="entry name" value="DNA2/NAM7_AAA_11"/>
</dbReference>
<dbReference type="InterPro" id="IPR041679">
    <property type="entry name" value="DNA2/NAM7-like_C"/>
</dbReference>
<protein>
    <submittedName>
        <fullName evidence="3">RecBCD enzyme subunit RecD</fullName>
    </submittedName>
</protein>
<dbReference type="SUPFAM" id="SSF52540">
    <property type="entry name" value="P-loop containing nucleoside triphosphate hydrolases"/>
    <property type="match status" value="2"/>
</dbReference>
<evidence type="ECO:0000259" key="1">
    <source>
        <dbReference type="Pfam" id="PF13086"/>
    </source>
</evidence>
<feature type="domain" description="DNA2/NAM7 helicase helicase" evidence="1">
    <location>
        <begin position="452"/>
        <end position="547"/>
    </location>
</feature>